<dbReference type="AlphaFoldDB" id="A0A6G0Y569"/>
<proteinExistence type="predicted"/>
<evidence type="ECO:0000313" key="1">
    <source>
        <dbReference type="EMBL" id="KAF0749271.1"/>
    </source>
</evidence>
<dbReference type="EMBL" id="VUJU01006162">
    <property type="protein sequence ID" value="KAF0749271.1"/>
    <property type="molecule type" value="Genomic_DNA"/>
</dbReference>
<dbReference type="OrthoDB" id="8046321at2759"/>
<evidence type="ECO:0000313" key="2">
    <source>
        <dbReference type="Proteomes" id="UP000478052"/>
    </source>
</evidence>
<comment type="caution">
    <text evidence="1">The sequence shown here is derived from an EMBL/GenBank/DDBJ whole genome shotgun (WGS) entry which is preliminary data.</text>
</comment>
<organism evidence="1 2">
    <name type="scientific">Aphis craccivora</name>
    <name type="common">Cowpea aphid</name>
    <dbReference type="NCBI Taxonomy" id="307492"/>
    <lineage>
        <taxon>Eukaryota</taxon>
        <taxon>Metazoa</taxon>
        <taxon>Ecdysozoa</taxon>
        <taxon>Arthropoda</taxon>
        <taxon>Hexapoda</taxon>
        <taxon>Insecta</taxon>
        <taxon>Pterygota</taxon>
        <taxon>Neoptera</taxon>
        <taxon>Paraneoptera</taxon>
        <taxon>Hemiptera</taxon>
        <taxon>Sternorrhyncha</taxon>
        <taxon>Aphidomorpha</taxon>
        <taxon>Aphidoidea</taxon>
        <taxon>Aphididae</taxon>
        <taxon>Aphidini</taxon>
        <taxon>Aphis</taxon>
        <taxon>Aphis</taxon>
    </lineage>
</organism>
<gene>
    <name evidence="1" type="ORF">FWK35_00017085</name>
</gene>
<name>A0A6G0Y569_APHCR</name>
<dbReference type="Proteomes" id="UP000478052">
    <property type="component" value="Unassembled WGS sequence"/>
</dbReference>
<reference evidence="1 2" key="1">
    <citation type="submission" date="2019-08" db="EMBL/GenBank/DDBJ databases">
        <title>Whole genome of Aphis craccivora.</title>
        <authorList>
            <person name="Voronova N.V."/>
            <person name="Shulinski R.S."/>
            <person name="Bandarenka Y.V."/>
            <person name="Zhorov D.G."/>
            <person name="Warner D."/>
        </authorList>
    </citation>
    <scope>NUCLEOTIDE SEQUENCE [LARGE SCALE GENOMIC DNA]</scope>
    <source>
        <strain evidence="1">180601</strain>
        <tissue evidence="1">Whole Body</tissue>
    </source>
</reference>
<sequence>MLYKHVPLPKNYRNKSACNNLLITNWKIKINESKSSFVNFSLRPLNCPAVTINNIIIPHSTEKLNSRLHVLKPLLRSNLTLPIKIILYKTLLQPIWTYGIVIWSSAKNSNKRTVQVFQNITLGIITSGAPWFVSNETLNSDLKLPSIDNTDTIYYKRFQTKLQNIPNQLIIVSFTNTSSNNYSYRFLMGGLVGNYNICPCEENVCDATGWKYQKYRQVHSHLIIKLVELALRMVAFLQLELTLACKGINVRKDIVFYLETSFCTLKDDMATCDVEVCGLDLMDIAPCPNNIFNVYNIVLNYIKNNLKEIK</sequence>
<keyword evidence="2" id="KW-1185">Reference proteome</keyword>
<accession>A0A6G0Y569</accession>
<protein>
    <submittedName>
        <fullName evidence="1">Ribosome biogenesis protein TSR3 isoform X1</fullName>
    </submittedName>
</protein>